<keyword evidence="8" id="KW-1185">Reference proteome</keyword>
<dbReference type="PANTHER" id="PTHR12894">
    <property type="entry name" value="CNH DOMAIN CONTAINING"/>
    <property type="match status" value="1"/>
</dbReference>
<evidence type="ECO:0000256" key="2">
    <source>
        <dbReference type="ARBA" id="ARBA00022448"/>
    </source>
</evidence>
<feature type="domain" description="CNH" evidence="6">
    <location>
        <begin position="51"/>
        <end position="349"/>
    </location>
</feature>
<evidence type="ECO:0000256" key="4">
    <source>
        <dbReference type="ARBA" id="ARBA00022927"/>
    </source>
</evidence>
<dbReference type="PANTHER" id="PTHR12894:SF27">
    <property type="entry name" value="TRANSFORMING GROWTH FACTOR-BETA RECEPTOR-ASSOCIATED PROTEIN 1"/>
    <property type="match status" value="1"/>
</dbReference>
<comment type="subcellular location">
    <subcellularLocation>
        <location evidence="1">Cytoplasm</location>
    </subcellularLocation>
</comment>
<dbReference type="InterPro" id="IPR001180">
    <property type="entry name" value="CNH_dom"/>
</dbReference>
<reference evidence="7 8" key="1">
    <citation type="submission" date="2024-01" db="EMBL/GenBank/DDBJ databases">
        <title>Comparative genomics of Cryptococcus and Kwoniella reveals pathogenesis evolution and contrasting modes of karyotype evolution via chromosome fusion or intercentromeric recombination.</title>
        <authorList>
            <person name="Coelho M.A."/>
            <person name="David-Palma M."/>
            <person name="Shea T."/>
            <person name="Bowers K."/>
            <person name="McGinley-Smith S."/>
            <person name="Mohammad A.W."/>
            <person name="Gnirke A."/>
            <person name="Yurkov A.M."/>
            <person name="Nowrousian M."/>
            <person name="Sun S."/>
            <person name="Cuomo C.A."/>
            <person name="Heitman J."/>
        </authorList>
    </citation>
    <scope>NUCLEOTIDE SEQUENCE [LARGE SCALE GENOMIC DNA]</scope>
    <source>
        <strain evidence="7 8">7685027</strain>
    </source>
</reference>
<feature type="region of interest" description="Disordered" evidence="5">
    <location>
        <begin position="381"/>
        <end position="428"/>
    </location>
</feature>
<organism evidence="7 8">
    <name type="scientific">Cryptococcus decagattii</name>
    <dbReference type="NCBI Taxonomy" id="1859122"/>
    <lineage>
        <taxon>Eukaryota</taxon>
        <taxon>Fungi</taxon>
        <taxon>Dikarya</taxon>
        <taxon>Basidiomycota</taxon>
        <taxon>Agaricomycotina</taxon>
        <taxon>Tremellomycetes</taxon>
        <taxon>Tremellales</taxon>
        <taxon>Cryptococcaceae</taxon>
        <taxon>Cryptococcus</taxon>
        <taxon>Cryptococcus gattii species complex</taxon>
    </lineage>
</organism>
<keyword evidence="2" id="KW-0813">Transport</keyword>
<sequence>MLSPYHLQPLIPHFCPPPDLLQFDAQHSSPPHSLPSQSPARNGSDNNNSEQREIRCVEGYGYNLYVGASDGTVEWWVCEGSVYPQTNGWVMRHKHTLFPRRPVSKMYILPKVSKLFVISDGTMHALSLPSLEPIPSNIIPVMRGVMSIILNDDDLDYEPGPEEKTDMTIVIARRRVLGIYRLGNRLQSIKEIPLPSAPIAHALFQTYLCCALLSSETSQTVNCVIDLSDASLTEVLPVSQVPPLEGEDGEGKEAANANIVVIPDEKEFLVTSYTGTSTMGVFLNGQGDPVRGTIAWTSHPLSITVESHWIIALLSDQTISIHSLSDLDSPAQVIPLPAGTNAMSLSYSPYGVRVSDVFSGEKLKPSKMRFLSGKIASKIGIETPVTTGEQSKRQEEEQGDSKKDEEEDPPAGSGLTPPSSSKPTFERTADKSPAFITSMSETFLVTPSSILSLIPTPPIMDLENLCEKHQLSEAASLVSDIRRRHRKGTIEPSPSPIDTLNTSQLIRYLSLALASQLTLSASFEKATEYWVKGKVDPRWVVRLFEGLRGKMIGSEEEGEIPSGLTSTFMDMDLVDDMITSSIKRNYSPHLTPSTSLSPASTDLRQALEKEANKMLAEVLSKIRVVRRKGGGARGLDSRKIDMMVDTTLAKLLTLLPTDSQEPTEQLLALLSSPNDIIMSEVEPFLEKRKYVLAKVMEKNGEWTRVLDILRELVESGNQDPMCKDPVREMAIALINVQDVDIWADHVLWLAAKRPEKALEVIINHPPAALSPSNFLPRLQPYPETHQAYLEHIVVKQRSPSRDLHQQLLCSLLDEIQRIIVDDGVKYHLDELQEEYRKETERTAEIKGKERETFIYFFARLAPDTPIKRLRLKLAFFLHGSPFYDIAQAEQRLEGMEQLVYEKAIVYGKLGKHKPALQLLALTLSDPLSAQTYATTSGEILPPRLARSASSISGIGTLEPWAILGEVGKRKKVKDDGGKLEEALVQDLLDVYMQDGTPLSLHCASTLLNTLPHLLPLYPVLKSMPASWPLNIVSPFFVRSMRRGTHKRWEGMVTKGVARGEFAEVDERWLEEMRKIDPVVKEADPDTGAGDAIWDEKLDEKEEFTALEENGKRQQEVLSEKMPLQGTDAGRTRHV</sequence>
<evidence type="ECO:0000256" key="1">
    <source>
        <dbReference type="ARBA" id="ARBA00004496"/>
    </source>
</evidence>
<dbReference type="EMBL" id="CP143810">
    <property type="protein sequence ID" value="WVO22186.1"/>
    <property type="molecule type" value="Genomic_DNA"/>
</dbReference>
<feature type="compositionally biased region" description="Low complexity" evidence="5">
    <location>
        <begin position="26"/>
        <end position="39"/>
    </location>
</feature>
<evidence type="ECO:0000256" key="5">
    <source>
        <dbReference type="SAM" id="MobiDB-lite"/>
    </source>
</evidence>
<keyword evidence="4" id="KW-0653">Protein transport</keyword>
<evidence type="ECO:0000313" key="7">
    <source>
        <dbReference type="EMBL" id="WVO22186.1"/>
    </source>
</evidence>
<protein>
    <recommendedName>
        <fullName evidence="6">CNH domain-containing protein</fullName>
    </recommendedName>
</protein>
<dbReference type="RefSeq" id="XP_064721425.1">
    <property type="nucleotide sequence ID" value="XM_064865353.1"/>
</dbReference>
<evidence type="ECO:0000256" key="3">
    <source>
        <dbReference type="ARBA" id="ARBA00022490"/>
    </source>
</evidence>
<accession>A0ABZ2AYD0</accession>
<dbReference type="GeneID" id="89990288"/>
<name>A0ABZ2AYD0_9TREE</name>
<proteinExistence type="predicted"/>
<dbReference type="Pfam" id="PF00780">
    <property type="entry name" value="CNH"/>
    <property type="match status" value="1"/>
</dbReference>
<dbReference type="InterPro" id="IPR032914">
    <property type="entry name" value="Vam6/VPS39/TRAP1"/>
</dbReference>
<feature type="region of interest" description="Disordered" evidence="5">
    <location>
        <begin position="1108"/>
        <end position="1134"/>
    </location>
</feature>
<feature type="region of interest" description="Disordered" evidence="5">
    <location>
        <begin position="25"/>
        <end position="50"/>
    </location>
</feature>
<feature type="compositionally biased region" description="Polar residues" evidence="5">
    <location>
        <begin position="40"/>
        <end position="49"/>
    </location>
</feature>
<feature type="compositionally biased region" description="Basic and acidic residues" evidence="5">
    <location>
        <begin position="390"/>
        <end position="404"/>
    </location>
</feature>
<evidence type="ECO:0000259" key="6">
    <source>
        <dbReference type="PROSITE" id="PS50219"/>
    </source>
</evidence>
<feature type="compositionally biased region" description="Basic and acidic residues" evidence="5">
    <location>
        <begin position="1108"/>
        <end position="1118"/>
    </location>
</feature>
<dbReference type="PROSITE" id="PS50219">
    <property type="entry name" value="CNH"/>
    <property type="match status" value="1"/>
</dbReference>
<keyword evidence="3" id="KW-0963">Cytoplasm</keyword>
<gene>
    <name evidence="7" type="ORF">IAS62_003516</name>
</gene>
<dbReference type="Proteomes" id="UP001432216">
    <property type="component" value="Chromosome 5"/>
</dbReference>
<evidence type="ECO:0000313" key="8">
    <source>
        <dbReference type="Proteomes" id="UP001432216"/>
    </source>
</evidence>